<dbReference type="GO" id="GO:0016757">
    <property type="term" value="F:glycosyltransferase activity"/>
    <property type="evidence" value="ECO:0007669"/>
    <property type="project" value="TreeGrafter"/>
</dbReference>
<dbReference type="PANTHER" id="PTHR47032:SF1">
    <property type="entry name" value="UDP-D-XYLOSE:L-FUCOSE ALPHA-1,3-D-XYLOSYLTRANSFERASE-RELATED"/>
    <property type="match status" value="1"/>
</dbReference>
<evidence type="ECO:0000259" key="3">
    <source>
        <dbReference type="Pfam" id="PF03407"/>
    </source>
</evidence>
<sequence>MFSSNSNCSDPTLYCSCTASHPSPVLDLDDIVQGAEKAPLIVPDTFTQPPASLMEKINANLQDNRVLIVAAANYGMRNHAYNWIESLRRTGEDKFLILCLDDQLYDHLHLANLGQHAAKIPDTWLHQQIEAGFEEYYSQKYRIITHAKTLVVQQLLYLDINVLFSDVDIVWLKPRIREYLHTLLAIRPETQVVIQQEGSEQKEVNSGFYIMRPSEEMKRLLAATIYLGDQDTGLTQQGALNKALDALDLRMRSTQVVLLDVLQWPNGWIYFSNNWNNIHGVEPYIVHANYLIGDEKKQKLQESGFWFLDDHWLEELDGQLDANQTTTNFHKDPSPQEPSQHESTEDSVDIQDQSTDQPRRHAHHSTDDAQDLSPAPSN</sequence>
<evidence type="ECO:0000256" key="1">
    <source>
        <dbReference type="ARBA" id="ARBA00007033"/>
    </source>
</evidence>
<proteinExistence type="inferred from homology"/>
<dbReference type="InterPro" id="IPR005069">
    <property type="entry name" value="Nucl-diP-sugar_transferase"/>
</dbReference>
<accession>A0A1X2G8R9</accession>
<dbReference type="InterPro" id="IPR052636">
    <property type="entry name" value="UDP-D-xylose:L-fucose_XylT"/>
</dbReference>
<dbReference type="STRING" id="101127.A0A1X2G8R9"/>
<feature type="compositionally biased region" description="Basic and acidic residues" evidence="2">
    <location>
        <begin position="329"/>
        <end position="344"/>
    </location>
</feature>
<dbReference type="AlphaFoldDB" id="A0A1X2G8R9"/>
<keyword evidence="5" id="KW-1185">Reference proteome</keyword>
<feature type="domain" description="Nucleotide-diphospho-sugar transferase" evidence="3">
    <location>
        <begin position="93"/>
        <end position="299"/>
    </location>
</feature>
<name>A0A1X2G8R9_9FUNG</name>
<dbReference type="EMBL" id="MCGT01000034">
    <property type="protein sequence ID" value="ORX47155.1"/>
    <property type="molecule type" value="Genomic_DNA"/>
</dbReference>
<organism evidence="4 5">
    <name type="scientific">Hesseltinella vesiculosa</name>
    <dbReference type="NCBI Taxonomy" id="101127"/>
    <lineage>
        <taxon>Eukaryota</taxon>
        <taxon>Fungi</taxon>
        <taxon>Fungi incertae sedis</taxon>
        <taxon>Mucoromycota</taxon>
        <taxon>Mucoromycotina</taxon>
        <taxon>Mucoromycetes</taxon>
        <taxon>Mucorales</taxon>
        <taxon>Cunninghamellaceae</taxon>
        <taxon>Hesseltinella</taxon>
    </lineage>
</organism>
<comment type="caution">
    <text evidence="4">The sequence shown here is derived from an EMBL/GenBank/DDBJ whole genome shotgun (WGS) entry which is preliminary data.</text>
</comment>
<dbReference type="SUPFAM" id="SSF53448">
    <property type="entry name" value="Nucleotide-diphospho-sugar transferases"/>
    <property type="match status" value="1"/>
</dbReference>
<protein>
    <recommendedName>
        <fullName evidence="3">Nucleotide-diphospho-sugar transferase domain-containing protein</fullName>
    </recommendedName>
</protein>
<evidence type="ECO:0000256" key="2">
    <source>
        <dbReference type="SAM" id="MobiDB-lite"/>
    </source>
</evidence>
<gene>
    <name evidence="4" type="ORF">DM01DRAFT_1293118</name>
</gene>
<evidence type="ECO:0000313" key="4">
    <source>
        <dbReference type="EMBL" id="ORX47155.1"/>
    </source>
</evidence>
<dbReference type="GO" id="GO:0005794">
    <property type="term" value="C:Golgi apparatus"/>
    <property type="evidence" value="ECO:0007669"/>
    <property type="project" value="TreeGrafter"/>
</dbReference>
<reference evidence="4 5" key="1">
    <citation type="submission" date="2016-07" db="EMBL/GenBank/DDBJ databases">
        <title>Pervasive Adenine N6-methylation of Active Genes in Fungi.</title>
        <authorList>
            <consortium name="DOE Joint Genome Institute"/>
            <person name="Mondo S.J."/>
            <person name="Dannebaum R.O."/>
            <person name="Kuo R.C."/>
            <person name="Labutti K."/>
            <person name="Haridas S."/>
            <person name="Kuo A."/>
            <person name="Salamov A."/>
            <person name="Ahrendt S.R."/>
            <person name="Lipzen A."/>
            <person name="Sullivan W."/>
            <person name="Andreopoulos W.B."/>
            <person name="Clum A."/>
            <person name="Lindquist E."/>
            <person name="Daum C."/>
            <person name="Ramamoorthy G.K."/>
            <person name="Gryganskyi A."/>
            <person name="Culley D."/>
            <person name="Magnuson J.K."/>
            <person name="James T.Y."/>
            <person name="O'Malley M.A."/>
            <person name="Stajich J.E."/>
            <person name="Spatafora J.W."/>
            <person name="Visel A."/>
            <person name="Grigoriev I.V."/>
        </authorList>
    </citation>
    <scope>NUCLEOTIDE SEQUENCE [LARGE SCALE GENOMIC DNA]</scope>
    <source>
        <strain evidence="4 5">NRRL 3301</strain>
    </source>
</reference>
<evidence type="ECO:0000313" key="5">
    <source>
        <dbReference type="Proteomes" id="UP000242146"/>
    </source>
</evidence>
<feature type="region of interest" description="Disordered" evidence="2">
    <location>
        <begin position="324"/>
        <end position="378"/>
    </location>
</feature>
<dbReference type="Pfam" id="PF03407">
    <property type="entry name" value="Nucleotid_trans"/>
    <property type="match status" value="1"/>
</dbReference>
<dbReference type="InterPro" id="IPR029044">
    <property type="entry name" value="Nucleotide-diphossugar_trans"/>
</dbReference>
<dbReference type="PANTHER" id="PTHR47032">
    <property type="entry name" value="UDP-D-XYLOSE:L-FUCOSE ALPHA-1,3-D-XYLOSYLTRANSFERASE-RELATED"/>
    <property type="match status" value="1"/>
</dbReference>
<comment type="similarity">
    <text evidence="1">Belongs to the glycosyltransferase 77 family.</text>
</comment>
<dbReference type="OrthoDB" id="540503at2759"/>
<dbReference type="Proteomes" id="UP000242146">
    <property type="component" value="Unassembled WGS sequence"/>
</dbReference>